<feature type="non-terminal residue" evidence="1">
    <location>
        <position position="90"/>
    </location>
</feature>
<organism evidence="1 2">
    <name type="scientific">Hungatella hominis</name>
    <dbReference type="NCBI Taxonomy" id="2763050"/>
    <lineage>
        <taxon>Bacteria</taxon>
        <taxon>Bacillati</taxon>
        <taxon>Bacillota</taxon>
        <taxon>Clostridia</taxon>
        <taxon>Lachnospirales</taxon>
        <taxon>Lachnospiraceae</taxon>
        <taxon>Hungatella</taxon>
    </lineage>
</organism>
<evidence type="ECO:0000313" key="1">
    <source>
        <dbReference type="EMBL" id="MBC5711943.1"/>
    </source>
</evidence>
<gene>
    <name evidence="1" type="ORF">H8S75_28865</name>
</gene>
<protein>
    <submittedName>
        <fullName evidence="1">Uncharacterized protein</fullName>
    </submittedName>
</protein>
<reference evidence="1 2" key="1">
    <citation type="submission" date="2020-08" db="EMBL/GenBank/DDBJ databases">
        <title>Genome public.</title>
        <authorList>
            <person name="Liu C."/>
            <person name="Sun Q."/>
        </authorList>
    </citation>
    <scope>NUCLEOTIDE SEQUENCE [LARGE SCALE GENOMIC DNA]</scope>
    <source>
        <strain evidence="1 2">NSJ-66</strain>
    </source>
</reference>
<name>A0ABR7HFI2_9FIRM</name>
<sequence length="90" mass="10780">MTKGYVKAVICKYDVKRLKDSIKVGDKLIYRTIFKDILDERVSISVMEQVKVVKKFDNLVQVKYTKRSDTWPLKTMKYEEILFQRKGLDW</sequence>
<dbReference type="Proteomes" id="UP000634672">
    <property type="component" value="Unassembled WGS sequence"/>
</dbReference>
<keyword evidence="2" id="KW-1185">Reference proteome</keyword>
<dbReference type="EMBL" id="JACOPB010000024">
    <property type="protein sequence ID" value="MBC5711943.1"/>
    <property type="molecule type" value="Genomic_DNA"/>
</dbReference>
<dbReference type="RefSeq" id="WP_187024473.1">
    <property type="nucleotide sequence ID" value="NZ_JACOPB010000024.1"/>
</dbReference>
<accession>A0ABR7HFI2</accession>
<evidence type="ECO:0000313" key="2">
    <source>
        <dbReference type="Proteomes" id="UP000634672"/>
    </source>
</evidence>
<comment type="caution">
    <text evidence="1">The sequence shown here is derived from an EMBL/GenBank/DDBJ whole genome shotgun (WGS) entry which is preliminary data.</text>
</comment>
<proteinExistence type="predicted"/>